<dbReference type="EMBL" id="BAABAT010000011">
    <property type="protein sequence ID" value="GAA4251189.1"/>
    <property type="molecule type" value="Genomic_DNA"/>
</dbReference>
<dbReference type="RefSeq" id="WP_345128877.1">
    <property type="nucleotide sequence ID" value="NZ_BAABAT010000011.1"/>
</dbReference>
<evidence type="ECO:0000313" key="2">
    <source>
        <dbReference type="Proteomes" id="UP001500620"/>
    </source>
</evidence>
<sequence>MHDEPSVAGELREMGERLCAVATGGEAEIHGALGIPADPPPLGASECLVTAGELSRASVELRFPAGALTRSELDETFGAADVLPRTGAFASHTLGYQLRVSGAPARISLYARFAATPEPETSVNSVLLRIDPA</sequence>
<comment type="caution">
    <text evidence="1">The sequence shown here is derived from an EMBL/GenBank/DDBJ whole genome shotgun (WGS) entry which is preliminary data.</text>
</comment>
<protein>
    <recommendedName>
        <fullName evidence="3">Proteinase inhibitor I42 chagasin domain-containing protein</fullName>
    </recommendedName>
</protein>
<proteinExistence type="predicted"/>
<keyword evidence="2" id="KW-1185">Reference proteome</keyword>
<organism evidence="1 2">
    <name type="scientific">Dactylosporangium darangshiense</name>
    <dbReference type="NCBI Taxonomy" id="579108"/>
    <lineage>
        <taxon>Bacteria</taxon>
        <taxon>Bacillati</taxon>
        <taxon>Actinomycetota</taxon>
        <taxon>Actinomycetes</taxon>
        <taxon>Micromonosporales</taxon>
        <taxon>Micromonosporaceae</taxon>
        <taxon>Dactylosporangium</taxon>
    </lineage>
</organism>
<evidence type="ECO:0000313" key="1">
    <source>
        <dbReference type="EMBL" id="GAA4251189.1"/>
    </source>
</evidence>
<name>A0ABP8DAH2_9ACTN</name>
<dbReference type="Proteomes" id="UP001500620">
    <property type="component" value="Unassembled WGS sequence"/>
</dbReference>
<gene>
    <name evidence="1" type="ORF">GCM10022255_042810</name>
</gene>
<reference evidence="2" key="1">
    <citation type="journal article" date="2019" name="Int. J. Syst. Evol. Microbiol.">
        <title>The Global Catalogue of Microorganisms (GCM) 10K type strain sequencing project: providing services to taxonomists for standard genome sequencing and annotation.</title>
        <authorList>
            <consortium name="The Broad Institute Genomics Platform"/>
            <consortium name="The Broad Institute Genome Sequencing Center for Infectious Disease"/>
            <person name="Wu L."/>
            <person name="Ma J."/>
        </authorList>
    </citation>
    <scope>NUCLEOTIDE SEQUENCE [LARGE SCALE GENOMIC DNA]</scope>
    <source>
        <strain evidence="2">JCM 17441</strain>
    </source>
</reference>
<accession>A0ABP8DAH2</accession>
<evidence type="ECO:0008006" key="3">
    <source>
        <dbReference type="Google" id="ProtNLM"/>
    </source>
</evidence>